<dbReference type="EMBL" id="CP042469">
    <property type="protein sequence ID" value="QOX61952.1"/>
    <property type="molecule type" value="Genomic_DNA"/>
</dbReference>
<dbReference type="Proteomes" id="UP000594014">
    <property type="component" value="Chromosome"/>
</dbReference>
<protein>
    <submittedName>
        <fullName evidence="1">Helix-turn-helix domain-containing protein</fullName>
    </submittedName>
</protein>
<accession>A0ACD1A6B2</accession>
<organism evidence="1 2">
    <name type="scientific">Anoxybacterium hadale</name>
    <dbReference type="NCBI Taxonomy" id="3408580"/>
    <lineage>
        <taxon>Bacteria</taxon>
        <taxon>Bacillati</taxon>
        <taxon>Bacillota</taxon>
        <taxon>Clostridia</taxon>
        <taxon>Peptostreptococcales</taxon>
        <taxon>Anaerovoracaceae</taxon>
        <taxon>Anoxybacterium</taxon>
    </lineage>
</organism>
<proteinExistence type="predicted"/>
<evidence type="ECO:0000313" key="1">
    <source>
        <dbReference type="EMBL" id="QOX61952.1"/>
    </source>
</evidence>
<keyword evidence="2" id="KW-1185">Reference proteome</keyword>
<sequence length="148" mass="16701">MKDYYTVDQISEMLDIHPKTIQRYIREGKLRATKIGKGWRVTGHDLSIFMQSNSDHTSEESKQGNRKVIASSVIDVAVYGKEDAIRIMNTLTAVSNAKPPEYGQSSIQSQYIERENMVRITLWGDIGFMAVMLDTVASLTQEDRGIAN</sequence>
<gene>
    <name evidence="1" type="ORF">FRZ06_00560</name>
</gene>
<name>A0ACD1A6B2_9FIRM</name>
<evidence type="ECO:0000313" key="2">
    <source>
        <dbReference type="Proteomes" id="UP000594014"/>
    </source>
</evidence>
<reference evidence="1" key="1">
    <citation type="submission" date="2019-08" db="EMBL/GenBank/DDBJ databases">
        <title>Genome sequence of Clostridiales bacterium MT110.</title>
        <authorList>
            <person name="Cao J."/>
        </authorList>
    </citation>
    <scope>NUCLEOTIDE SEQUENCE</scope>
    <source>
        <strain evidence="1">MT110</strain>
    </source>
</reference>